<dbReference type="CDD" id="cd00211">
    <property type="entry name" value="PTS_IIA_fru"/>
    <property type="match status" value="1"/>
</dbReference>
<keyword evidence="2" id="KW-0813">Transport</keyword>
<feature type="domain" description="PTS EIIA type-2" evidence="1">
    <location>
        <begin position="8"/>
        <end position="155"/>
    </location>
</feature>
<dbReference type="EMBL" id="JANKAS010000004">
    <property type="protein sequence ID" value="MCR1898704.1"/>
    <property type="molecule type" value="Genomic_DNA"/>
</dbReference>
<keyword evidence="3" id="KW-1185">Reference proteome</keyword>
<dbReference type="SUPFAM" id="SSF55804">
    <property type="entry name" value="Phoshotransferase/anion transport protein"/>
    <property type="match status" value="1"/>
</dbReference>
<accession>A0AAE3HFX3</accession>
<dbReference type="InterPro" id="IPR051541">
    <property type="entry name" value="PTS_SugarTrans_NitroReg"/>
</dbReference>
<evidence type="ECO:0000259" key="1">
    <source>
        <dbReference type="PROSITE" id="PS51094"/>
    </source>
</evidence>
<dbReference type="InterPro" id="IPR016152">
    <property type="entry name" value="PTrfase/Anion_transptr"/>
</dbReference>
<dbReference type="Pfam" id="PF00359">
    <property type="entry name" value="PTS_EIIA_2"/>
    <property type="match status" value="1"/>
</dbReference>
<proteinExistence type="predicted"/>
<dbReference type="AlphaFoldDB" id="A0AAE3HFX3"/>
<comment type="caution">
    <text evidence="2">The sequence shown here is derived from an EMBL/GenBank/DDBJ whole genome shotgun (WGS) entry which is preliminary data.</text>
</comment>
<name>A0AAE3HFX3_9FIRM</name>
<sequence>MSNILNDIKVSPSLVFMDIFDETDKKIIEKLSTHLFNQGLVKKSYIQAILKREEVFPTGLQCEDIGVAIPHTDPEHVLTQSIAIGILKEPVLFRQMGSNDIEVPVQIVLMLAVKEPQKQIGFLQELMGLLQQKKTFITLLGCKSQQEAVDKFNDFFEKRK</sequence>
<dbReference type="InterPro" id="IPR002178">
    <property type="entry name" value="PTS_EIIA_type-2_dom"/>
</dbReference>
<protein>
    <submittedName>
        <fullName evidence="2">PTS sugar transporter subunit IIA</fullName>
    </submittedName>
</protein>
<dbReference type="RefSeq" id="WP_257530306.1">
    <property type="nucleotide sequence ID" value="NZ_JANKAS010000004.1"/>
</dbReference>
<evidence type="ECO:0000313" key="3">
    <source>
        <dbReference type="Proteomes" id="UP001205748"/>
    </source>
</evidence>
<evidence type="ECO:0000313" key="2">
    <source>
        <dbReference type="EMBL" id="MCR1898704.1"/>
    </source>
</evidence>
<reference evidence="2" key="1">
    <citation type="submission" date="2022-07" db="EMBL/GenBank/DDBJ databases">
        <title>Enhanced cultured diversity of the mouse gut microbiota enables custom-made synthetic communities.</title>
        <authorList>
            <person name="Afrizal A."/>
        </authorList>
    </citation>
    <scope>NUCLEOTIDE SEQUENCE</scope>
    <source>
        <strain evidence="2">DSM 28593</strain>
    </source>
</reference>
<organism evidence="2 3">
    <name type="scientific">Irregularibacter muris</name>
    <dbReference type="NCBI Taxonomy" id="1796619"/>
    <lineage>
        <taxon>Bacteria</taxon>
        <taxon>Bacillati</taxon>
        <taxon>Bacillota</taxon>
        <taxon>Clostridia</taxon>
        <taxon>Eubacteriales</taxon>
        <taxon>Eubacteriaceae</taxon>
        <taxon>Irregularibacter</taxon>
    </lineage>
</organism>
<dbReference type="Proteomes" id="UP001205748">
    <property type="component" value="Unassembled WGS sequence"/>
</dbReference>
<gene>
    <name evidence="2" type="ORF">NSA47_06825</name>
</gene>
<dbReference type="PROSITE" id="PS51094">
    <property type="entry name" value="PTS_EIIA_TYPE_2"/>
    <property type="match status" value="1"/>
</dbReference>
<dbReference type="Gene3D" id="3.40.930.10">
    <property type="entry name" value="Mannitol-specific EII, Chain A"/>
    <property type="match status" value="1"/>
</dbReference>
<dbReference type="PANTHER" id="PTHR47738:SF3">
    <property type="entry name" value="PHOSPHOTRANSFERASE SYSTEM MANNITOL_FRUCTOSE-SPECIFIC IIA DOMAIN CONTAINING PROTEIN"/>
    <property type="match status" value="1"/>
</dbReference>
<keyword evidence="2" id="KW-0762">Sugar transport</keyword>
<dbReference type="PANTHER" id="PTHR47738">
    <property type="entry name" value="PTS SYSTEM FRUCTOSE-LIKE EIIA COMPONENT-RELATED"/>
    <property type="match status" value="1"/>
</dbReference>